<dbReference type="EMBL" id="DRNH01000241">
    <property type="protein sequence ID" value="HFB53975.1"/>
    <property type="molecule type" value="Genomic_DNA"/>
</dbReference>
<dbReference type="InterPro" id="IPR000523">
    <property type="entry name" value="Mg_chelatse_chII-like_cat_dom"/>
</dbReference>
<dbReference type="GO" id="GO:0005524">
    <property type="term" value="F:ATP binding"/>
    <property type="evidence" value="ECO:0007669"/>
    <property type="project" value="UniProtKB-KW"/>
</dbReference>
<evidence type="ECO:0000259" key="1">
    <source>
        <dbReference type="Pfam" id="PF01078"/>
    </source>
</evidence>
<dbReference type="InterPro" id="IPR045006">
    <property type="entry name" value="CHLI-like"/>
</dbReference>
<proteinExistence type="predicted"/>
<dbReference type="PANTHER" id="PTHR32039:SF7">
    <property type="entry name" value="COMPETENCE PROTEIN COMM"/>
    <property type="match status" value="1"/>
</dbReference>
<keyword evidence="2" id="KW-0067">ATP-binding</keyword>
<reference evidence="2" key="1">
    <citation type="journal article" date="2020" name="mSystems">
        <title>Genome- and Community-Level Interaction Insights into Carbon Utilization and Element Cycling Functions of Hydrothermarchaeota in Hydrothermal Sediment.</title>
        <authorList>
            <person name="Zhou Z."/>
            <person name="Liu Y."/>
            <person name="Xu W."/>
            <person name="Pan J."/>
            <person name="Luo Z.H."/>
            <person name="Li M."/>
        </authorList>
    </citation>
    <scope>NUCLEOTIDE SEQUENCE [LARGE SCALE GENOMIC DNA]</scope>
    <source>
        <strain evidence="2">HyVt-507</strain>
    </source>
</reference>
<dbReference type="SUPFAM" id="SSF52540">
    <property type="entry name" value="P-loop containing nucleoside triphosphate hydrolases"/>
    <property type="match status" value="1"/>
</dbReference>
<feature type="non-terminal residue" evidence="2">
    <location>
        <position position="264"/>
    </location>
</feature>
<name>A0A7C3GBZ2_9BACT</name>
<dbReference type="Pfam" id="PF13541">
    <property type="entry name" value="ChlI"/>
    <property type="match status" value="1"/>
</dbReference>
<dbReference type="SUPFAM" id="SSF54211">
    <property type="entry name" value="Ribosomal protein S5 domain 2-like"/>
    <property type="match status" value="1"/>
</dbReference>
<protein>
    <submittedName>
        <fullName evidence="2">ATP-binding protein</fullName>
    </submittedName>
</protein>
<dbReference type="AlphaFoldDB" id="A0A7C3GBZ2"/>
<keyword evidence="2" id="KW-0547">Nucleotide-binding</keyword>
<feature type="domain" description="Magnesium chelatase ChlI-like catalytic" evidence="1">
    <location>
        <begin position="200"/>
        <end position="261"/>
    </location>
</feature>
<sequence>MKKIQCATNEGIDARVVEVEATLTKGLPSFSIVGMVSTAISEAKERVKSALLSNEFSFPPKRITLNLSPSELSKSGSHFDLSIALLILLNDSTDTYDEWFVFGELGLAGDVKENVQLYPLILSLANQGLIHKAIVPQEALPKLVKIPDIEFYGVASLNDAVAILKNQATAQPEQQSSAIEFPFYELAEQKYYYVKEYKEDFIDVKGQEVAKRAALIAAAGFHNILFEGSPGCGKSMIASRLRYILPPMQMREILESAKLQVLEN</sequence>
<comment type="caution">
    <text evidence="2">The sequence shown here is derived from an EMBL/GenBank/DDBJ whole genome shotgun (WGS) entry which is preliminary data.</text>
</comment>
<dbReference type="InterPro" id="IPR027417">
    <property type="entry name" value="P-loop_NTPase"/>
</dbReference>
<dbReference type="Proteomes" id="UP000886390">
    <property type="component" value="Unassembled WGS sequence"/>
</dbReference>
<dbReference type="InterPro" id="IPR020568">
    <property type="entry name" value="Ribosomal_Su5_D2-typ_SF"/>
</dbReference>
<gene>
    <name evidence="2" type="ORF">ENJ67_04515</name>
</gene>
<accession>A0A7C3GBZ2</accession>
<dbReference type="InterPro" id="IPR014721">
    <property type="entry name" value="Ribsml_uS5_D2-typ_fold_subgr"/>
</dbReference>
<evidence type="ECO:0000313" key="2">
    <source>
        <dbReference type="EMBL" id="HFB53975.1"/>
    </source>
</evidence>
<dbReference type="PANTHER" id="PTHR32039">
    <property type="entry name" value="MAGNESIUM-CHELATASE SUBUNIT CHLI"/>
    <property type="match status" value="1"/>
</dbReference>
<dbReference type="Pfam" id="PF01078">
    <property type="entry name" value="Mg_chelatase"/>
    <property type="match status" value="1"/>
</dbReference>
<dbReference type="Gene3D" id="3.30.230.10">
    <property type="match status" value="1"/>
</dbReference>
<organism evidence="2">
    <name type="scientific">Sulfurimonas autotrophica</name>
    <dbReference type="NCBI Taxonomy" id="202747"/>
    <lineage>
        <taxon>Bacteria</taxon>
        <taxon>Pseudomonadati</taxon>
        <taxon>Campylobacterota</taxon>
        <taxon>Epsilonproteobacteria</taxon>
        <taxon>Campylobacterales</taxon>
        <taxon>Sulfurimonadaceae</taxon>
        <taxon>Sulfurimonas</taxon>
    </lineage>
</organism>
<dbReference type="Gene3D" id="3.40.50.300">
    <property type="entry name" value="P-loop containing nucleotide triphosphate hydrolases"/>
    <property type="match status" value="1"/>
</dbReference>